<evidence type="ECO:0000256" key="2">
    <source>
        <dbReference type="SAM" id="Phobius"/>
    </source>
</evidence>
<feature type="compositionally biased region" description="Pro residues" evidence="1">
    <location>
        <begin position="84"/>
        <end position="97"/>
    </location>
</feature>
<reference evidence="3 4" key="1">
    <citation type="submission" date="2016-01" db="EMBL/GenBank/DDBJ databases">
        <title>The new phylogeny of the genus Mycobacterium.</title>
        <authorList>
            <person name="Tarcisio F."/>
            <person name="Conor M."/>
            <person name="Antonella G."/>
            <person name="Elisabetta G."/>
            <person name="Giulia F.S."/>
            <person name="Sara T."/>
            <person name="Anna F."/>
            <person name="Clotilde B."/>
            <person name="Roberto B."/>
            <person name="Veronica D.S."/>
            <person name="Fabio R."/>
            <person name="Monica P."/>
            <person name="Olivier J."/>
            <person name="Enrico T."/>
            <person name="Nicola S."/>
        </authorList>
    </citation>
    <scope>NUCLEOTIDE SEQUENCE [LARGE SCALE GENOMIC DNA]</scope>
    <source>
        <strain evidence="3 4">DSM 44179</strain>
    </source>
</reference>
<dbReference type="STRING" id="1793.AWC04_14510"/>
<feature type="transmembrane region" description="Helical" evidence="2">
    <location>
        <begin position="21"/>
        <end position="41"/>
    </location>
</feature>
<dbReference type="OrthoDB" id="4753579at2"/>
<dbReference type="Proteomes" id="UP000193484">
    <property type="component" value="Unassembled WGS sequence"/>
</dbReference>
<organism evidence="3 4">
    <name type="scientific">Mycolicibacterium fallax</name>
    <name type="common">Mycobacterium fallax</name>
    <dbReference type="NCBI Taxonomy" id="1793"/>
    <lineage>
        <taxon>Bacteria</taxon>
        <taxon>Bacillati</taxon>
        <taxon>Actinomycetota</taxon>
        <taxon>Actinomycetes</taxon>
        <taxon>Mycobacteriales</taxon>
        <taxon>Mycobacteriaceae</taxon>
        <taxon>Mycolicibacterium</taxon>
    </lineage>
</organism>
<keyword evidence="2" id="KW-1133">Transmembrane helix</keyword>
<keyword evidence="4" id="KW-1185">Reference proteome</keyword>
<feature type="compositionally biased region" description="Pro residues" evidence="1">
    <location>
        <begin position="106"/>
        <end position="144"/>
    </location>
</feature>
<keyword evidence="2" id="KW-0472">Membrane</keyword>
<dbReference type="AlphaFoldDB" id="A0A1X1R8I8"/>
<accession>A0A1X1R8I8</accession>
<proteinExistence type="predicted"/>
<evidence type="ECO:0000313" key="4">
    <source>
        <dbReference type="Proteomes" id="UP000193484"/>
    </source>
</evidence>
<sequence length="175" mass="18724">MKFTLPHSDEHRRWPSYMFWGRMRTSTFLLICAFLLTYWVYDNYAPGPPEPAPAQHVPDGYTPVFVPKTNVYKPTWTPTVTTPTPAPTPTETVPPEPTVTTTTETTPPPAPVPWLPPWLQPPAPPTTTGPEPAPGAPGVPPTSPAPAAGLPGPGSVTTTMIIPTPPVAPGAEPRP</sequence>
<comment type="caution">
    <text evidence="3">The sequence shown here is derived from an EMBL/GenBank/DDBJ whole genome shotgun (WGS) entry which is preliminary data.</text>
</comment>
<gene>
    <name evidence="3" type="ORF">AWC04_14510</name>
</gene>
<dbReference type="EMBL" id="LQOJ01000047">
    <property type="protein sequence ID" value="ORV01194.1"/>
    <property type="molecule type" value="Genomic_DNA"/>
</dbReference>
<name>A0A1X1R8I8_MYCFA</name>
<feature type="region of interest" description="Disordered" evidence="1">
    <location>
        <begin position="77"/>
        <end position="175"/>
    </location>
</feature>
<protein>
    <submittedName>
        <fullName evidence="3">Uncharacterized protein</fullName>
    </submittedName>
</protein>
<keyword evidence="2" id="KW-0812">Transmembrane</keyword>
<evidence type="ECO:0000313" key="3">
    <source>
        <dbReference type="EMBL" id="ORV01194.1"/>
    </source>
</evidence>
<dbReference type="RefSeq" id="WP_085097857.1">
    <property type="nucleotide sequence ID" value="NZ_AP022603.1"/>
</dbReference>
<evidence type="ECO:0000256" key="1">
    <source>
        <dbReference type="SAM" id="MobiDB-lite"/>
    </source>
</evidence>
<feature type="compositionally biased region" description="Low complexity" evidence="1">
    <location>
        <begin position="145"/>
        <end position="162"/>
    </location>
</feature>